<keyword evidence="5 8" id="KW-0812">Transmembrane</keyword>
<reference evidence="10 11" key="1">
    <citation type="journal article" date="2016" name="Nat. Commun.">
        <title>Thousands of microbial genomes shed light on interconnected biogeochemical processes in an aquifer system.</title>
        <authorList>
            <person name="Anantharaman K."/>
            <person name="Brown C.T."/>
            <person name="Hug L.A."/>
            <person name="Sharon I."/>
            <person name="Castelle C.J."/>
            <person name="Probst A.J."/>
            <person name="Thomas B.C."/>
            <person name="Singh A."/>
            <person name="Wilkins M.J."/>
            <person name="Karaoz U."/>
            <person name="Brodie E.L."/>
            <person name="Williams K.H."/>
            <person name="Hubbard S.S."/>
            <person name="Banfield J.F."/>
        </authorList>
    </citation>
    <scope>NUCLEOTIDE SEQUENCE [LARGE SCALE GENOMIC DNA]</scope>
</reference>
<dbReference type="InterPro" id="IPR003342">
    <property type="entry name" value="ArnT-like_N"/>
</dbReference>
<evidence type="ECO:0000313" key="11">
    <source>
        <dbReference type="Proteomes" id="UP000176480"/>
    </source>
</evidence>
<name>A0A1F7J869_9BACT</name>
<feature type="transmembrane region" description="Helical" evidence="8">
    <location>
        <begin position="186"/>
        <end position="202"/>
    </location>
</feature>
<dbReference type="PANTHER" id="PTHR33908">
    <property type="entry name" value="MANNOSYLTRANSFERASE YKCB-RELATED"/>
    <property type="match status" value="1"/>
</dbReference>
<feature type="transmembrane region" description="Helical" evidence="8">
    <location>
        <begin position="214"/>
        <end position="235"/>
    </location>
</feature>
<comment type="subcellular location">
    <subcellularLocation>
        <location evidence="1">Cell membrane</location>
        <topology evidence="1">Multi-pass membrane protein</topology>
    </subcellularLocation>
</comment>
<proteinExistence type="predicted"/>
<keyword evidence="6 8" id="KW-1133">Transmembrane helix</keyword>
<evidence type="ECO:0000256" key="5">
    <source>
        <dbReference type="ARBA" id="ARBA00022692"/>
    </source>
</evidence>
<evidence type="ECO:0000256" key="1">
    <source>
        <dbReference type="ARBA" id="ARBA00004651"/>
    </source>
</evidence>
<dbReference type="Pfam" id="PF02366">
    <property type="entry name" value="PMT"/>
    <property type="match status" value="1"/>
</dbReference>
<gene>
    <name evidence="10" type="ORF">A2966_04010</name>
</gene>
<keyword evidence="3" id="KW-0328">Glycosyltransferase</keyword>
<evidence type="ECO:0000256" key="3">
    <source>
        <dbReference type="ARBA" id="ARBA00022676"/>
    </source>
</evidence>
<dbReference type="STRING" id="1802067.A2966_04010"/>
<feature type="transmembrane region" description="Helical" evidence="8">
    <location>
        <begin position="306"/>
        <end position="325"/>
    </location>
</feature>
<evidence type="ECO:0000259" key="9">
    <source>
        <dbReference type="Pfam" id="PF02366"/>
    </source>
</evidence>
<feature type="transmembrane region" description="Helical" evidence="8">
    <location>
        <begin position="82"/>
        <end position="105"/>
    </location>
</feature>
<dbReference type="GO" id="GO:0016763">
    <property type="term" value="F:pentosyltransferase activity"/>
    <property type="evidence" value="ECO:0007669"/>
    <property type="project" value="TreeGrafter"/>
</dbReference>
<evidence type="ECO:0000256" key="4">
    <source>
        <dbReference type="ARBA" id="ARBA00022679"/>
    </source>
</evidence>
<protein>
    <recommendedName>
        <fullName evidence="9">ArnT-like N-terminal domain-containing protein</fullName>
    </recommendedName>
</protein>
<dbReference type="Proteomes" id="UP000176480">
    <property type="component" value="Unassembled WGS sequence"/>
</dbReference>
<evidence type="ECO:0000256" key="8">
    <source>
        <dbReference type="SAM" id="Phobius"/>
    </source>
</evidence>
<keyword evidence="2" id="KW-1003">Cell membrane</keyword>
<evidence type="ECO:0000256" key="7">
    <source>
        <dbReference type="ARBA" id="ARBA00023136"/>
    </source>
</evidence>
<feature type="transmembrane region" description="Helical" evidence="8">
    <location>
        <begin position="271"/>
        <end position="299"/>
    </location>
</feature>
<comment type="caution">
    <text evidence="10">The sequence shown here is derived from an EMBL/GenBank/DDBJ whole genome shotgun (WGS) entry which is preliminary data.</text>
</comment>
<keyword evidence="7 8" id="KW-0472">Membrane</keyword>
<feature type="transmembrane region" description="Helical" evidence="8">
    <location>
        <begin position="12"/>
        <end position="30"/>
    </location>
</feature>
<dbReference type="AlphaFoldDB" id="A0A1F7J869"/>
<keyword evidence="4" id="KW-0808">Transferase</keyword>
<dbReference type="GO" id="GO:0006493">
    <property type="term" value="P:protein O-linked glycosylation"/>
    <property type="evidence" value="ECO:0007669"/>
    <property type="project" value="InterPro"/>
</dbReference>
<dbReference type="GO" id="GO:0005886">
    <property type="term" value="C:plasma membrane"/>
    <property type="evidence" value="ECO:0007669"/>
    <property type="project" value="UniProtKB-SubCell"/>
</dbReference>
<dbReference type="InterPro" id="IPR050297">
    <property type="entry name" value="LipidA_mod_glycosyltrf_83"/>
</dbReference>
<sequence length="504" mass="57041">MPAPVLRDKVEKWVLFFTIVLSVSAWVISYRLHYVLTYNDAASHLNIARRVVDNLTPGLAQIGTVWLPLPHLLMLVFAWNDFFWHTAMAGSIVSMVSFVICVLFTYKLIFFLSKNPLAAWLGTMVMALNPNFLYLQTTPMTEPLLLATFAFSSYYLARYIEDNKLGHLILTGVGVMAASLTRYDGWFLFVVLLILLPVWGYLTQGRKKAERVLLLFLFVGGFGIFLWLIWNLAIFGNPLYFLLGPYSAFAQQRVLKTVGQLPTEGNLPLAIVYYFWSIVDNNGFFTLIFALAGLMFVILKLKNKQQLVTIVAVLSPLVFNILALYFGQSAMNVPQAEKDAGLFNIRYGLLVLPSLALIIGLIGAYSRKYLLLVIVLLIQTVIFYQQGVPVVLADGINGLKNTYYTVEASAWLSQNYDGGLILTSLASHDAFVARAGLPMKNYIHEGTRYYWTNALKDPGRYVRYIAVLEFPPDSVYRAIYKNSSFTKNFTAIHSYEQFTIYQHK</sequence>
<accession>A0A1F7J869</accession>
<dbReference type="GO" id="GO:0009103">
    <property type="term" value="P:lipopolysaccharide biosynthetic process"/>
    <property type="evidence" value="ECO:0007669"/>
    <property type="project" value="UniProtKB-ARBA"/>
</dbReference>
<dbReference type="EMBL" id="MGAR01000019">
    <property type="protein sequence ID" value="OGK51781.1"/>
    <property type="molecule type" value="Genomic_DNA"/>
</dbReference>
<dbReference type="GO" id="GO:0000030">
    <property type="term" value="F:mannosyltransferase activity"/>
    <property type="evidence" value="ECO:0007669"/>
    <property type="project" value="InterPro"/>
</dbReference>
<dbReference type="PANTHER" id="PTHR33908:SF11">
    <property type="entry name" value="MEMBRANE PROTEIN"/>
    <property type="match status" value="1"/>
</dbReference>
<feature type="domain" description="ArnT-like N-terminal" evidence="9">
    <location>
        <begin position="94"/>
        <end position="198"/>
    </location>
</feature>
<organism evidence="10 11">
    <name type="scientific">Candidatus Roizmanbacteria bacterium RIFCSPLOWO2_01_FULL_41_22</name>
    <dbReference type="NCBI Taxonomy" id="1802067"/>
    <lineage>
        <taxon>Bacteria</taxon>
        <taxon>Candidatus Roizmaniibacteriota</taxon>
    </lineage>
</organism>
<feature type="transmembrane region" description="Helical" evidence="8">
    <location>
        <begin position="345"/>
        <end position="362"/>
    </location>
</feature>
<evidence type="ECO:0000256" key="6">
    <source>
        <dbReference type="ARBA" id="ARBA00022989"/>
    </source>
</evidence>
<feature type="transmembrane region" description="Helical" evidence="8">
    <location>
        <begin position="369"/>
        <end position="387"/>
    </location>
</feature>
<evidence type="ECO:0000256" key="2">
    <source>
        <dbReference type="ARBA" id="ARBA00022475"/>
    </source>
</evidence>
<feature type="transmembrane region" description="Helical" evidence="8">
    <location>
        <begin position="117"/>
        <end position="134"/>
    </location>
</feature>
<evidence type="ECO:0000313" key="10">
    <source>
        <dbReference type="EMBL" id="OGK51781.1"/>
    </source>
</evidence>